<accession>A0A3Q8RU30</accession>
<sequence length="233" mass="27439">MYDLNKLSNDFTKTLNKNIKHLYIGNDILIYQKYYDFKISHLSPAYHFNRLKTVIEDYFSKDLPYMLSKGVIDEHDISYSTLKIQLELNAFLVAIKTALDRLVYFVSKINKSVSSSTTFGRITTEGKTKGMMSEVKFRKDSDKLMKLIFDNYNDWISKAVKPRDTVVHYENLSINFKIINNEFSPVFNKAEKNIRNFELNDLKSFVDKWLVFSIEFMNLFSEKLSNQTAENYK</sequence>
<dbReference type="EMBL" id="CP032548">
    <property type="protein sequence ID" value="AZJ36801.1"/>
    <property type="molecule type" value="Genomic_DNA"/>
</dbReference>
<protein>
    <recommendedName>
        <fullName evidence="3">Cthe-2314-like HEPN domain-containing protein</fullName>
    </recommendedName>
</protein>
<evidence type="ECO:0008006" key="3">
    <source>
        <dbReference type="Google" id="ProtNLM"/>
    </source>
</evidence>
<dbReference type="RefSeq" id="WP_125068838.1">
    <property type="nucleotide sequence ID" value="NZ_CP032548.1"/>
</dbReference>
<dbReference type="KEGG" id="tsig:D6T69_15145"/>
<evidence type="ECO:0000313" key="1">
    <source>
        <dbReference type="EMBL" id="AZJ36801.1"/>
    </source>
</evidence>
<name>A0A3Q8RU30_9FLAO</name>
<evidence type="ECO:0000313" key="2">
    <source>
        <dbReference type="Proteomes" id="UP000274593"/>
    </source>
</evidence>
<gene>
    <name evidence="1" type="ORF">D6T69_15145</name>
</gene>
<dbReference type="AlphaFoldDB" id="A0A3Q8RU30"/>
<proteinExistence type="predicted"/>
<dbReference type="Proteomes" id="UP000274593">
    <property type="component" value="Chromosome"/>
</dbReference>
<organism evidence="1 2">
    <name type="scientific">Tenacibaculum singaporense</name>
    <dbReference type="NCBI Taxonomy" id="2358479"/>
    <lineage>
        <taxon>Bacteria</taxon>
        <taxon>Pseudomonadati</taxon>
        <taxon>Bacteroidota</taxon>
        <taxon>Flavobacteriia</taxon>
        <taxon>Flavobacteriales</taxon>
        <taxon>Flavobacteriaceae</taxon>
        <taxon>Tenacibaculum</taxon>
    </lineage>
</organism>
<reference evidence="1 2" key="1">
    <citation type="submission" date="2018-09" db="EMBL/GenBank/DDBJ databases">
        <title>Insights into the microbiota of Asian seabass (Lates calcarifer) with tenacibaculosis symptoms and description of sp. nov. Tenacibaculum singaporense.</title>
        <authorList>
            <person name="Miyake S."/>
            <person name="Soh M."/>
            <person name="Azman M.N."/>
            <person name="Ngoh S.Y."/>
            <person name="Orban L."/>
        </authorList>
    </citation>
    <scope>NUCLEOTIDE SEQUENCE [LARGE SCALE GENOMIC DNA]</scope>
    <source>
        <strain evidence="1 2">DSM 106434</strain>
    </source>
</reference>
<keyword evidence="2" id="KW-1185">Reference proteome</keyword>